<comment type="caution">
    <text evidence="2">The sequence shown here is derived from an EMBL/GenBank/DDBJ whole genome shotgun (WGS) entry which is preliminary data.</text>
</comment>
<accession>A0AAD9VE57</accession>
<feature type="compositionally biased region" description="Polar residues" evidence="1">
    <location>
        <begin position="277"/>
        <end position="293"/>
    </location>
</feature>
<sequence length="293" mass="33294">MPNHESGWKTEESELVNITVVPISEETIQKPMQVYARNKPCSSAKTVSRRIVNSFSHLEAISIKHHLSGGSIGLLIGTDFPNAFVDIHVIPGSPGEPIAKRNYVGWYVIGQFSDQGDKSLAIRTVEVGTVRALEDMTKPLVQDTLVVKWTVLCTYKDNELKENKFIKSITDSTEIVDGRVQVVYKQQEQQSDTKTVFWMDSQTVLSWIKRPPKRFKPFVSVRVAEIQETLDTQTCKYIRSDVKPADVLTRGVPPEEVKTWIRGPPFLQRPEEEWPTFKQNSRSPTRRQPSGKN</sequence>
<proteinExistence type="predicted"/>
<reference evidence="2" key="2">
    <citation type="journal article" date="2023" name="Science">
        <title>Genomic signatures of disease resistance in endangered staghorn corals.</title>
        <authorList>
            <person name="Vollmer S.V."/>
            <person name="Selwyn J.D."/>
            <person name="Despard B.A."/>
            <person name="Roesel C.L."/>
        </authorList>
    </citation>
    <scope>NUCLEOTIDE SEQUENCE</scope>
    <source>
        <strain evidence="2">K2</strain>
    </source>
</reference>
<evidence type="ECO:0000313" key="3">
    <source>
        <dbReference type="Proteomes" id="UP001249851"/>
    </source>
</evidence>
<dbReference type="AlphaFoldDB" id="A0AAD9VE57"/>
<keyword evidence="3" id="KW-1185">Reference proteome</keyword>
<evidence type="ECO:0000313" key="2">
    <source>
        <dbReference type="EMBL" id="KAK2571156.1"/>
    </source>
</evidence>
<reference evidence="2" key="1">
    <citation type="journal article" date="2023" name="G3 (Bethesda)">
        <title>Whole genome assembly and annotation of the endangered Caribbean coral Acropora cervicornis.</title>
        <authorList>
            <person name="Selwyn J.D."/>
            <person name="Vollmer S.V."/>
        </authorList>
    </citation>
    <scope>NUCLEOTIDE SEQUENCE</scope>
    <source>
        <strain evidence="2">K2</strain>
    </source>
</reference>
<dbReference type="EMBL" id="JARQWQ010000006">
    <property type="protein sequence ID" value="KAK2571156.1"/>
    <property type="molecule type" value="Genomic_DNA"/>
</dbReference>
<evidence type="ECO:0000256" key="1">
    <source>
        <dbReference type="SAM" id="MobiDB-lite"/>
    </source>
</evidence>
<feature type="region of interest" description="Disordered" evidence="1">
    <location>
        <begin position="262"/>
        <end position="293"/>
    </location>
</feature>
<dbReference type="Proteomes" id="UP001249851">
    <property type="component" value="Unassembled WGS sequence"/>
</dbReference>
<dbReference type="PANTHER" id="PTHR47331:SF1">
    <property type="entry name" value="GAG-LIKE PROTEIN"/>
    <property type="match status" value="1"/>
</dbReference>
<dbReference type="PANTHER" id="PTHR47331">
    <property type="entry name" value="PHD-TYPE DOMAIN-CONTAINING PROTEIN"/>
    <property type="match status" value="1"/>
</dbReference>
<organism evidence="2 3">
    <name type="scientific">Acropora cervicornis</name>
    <name type="common">Staghorn coral</name>
    <dbReference type="NCBI Taxonomy" id="6130"/>
    <lineage>
        <taxon>Eukaryota</taxon>
        <taxon>Metazoa</taxon>
        <taxon>Cnidaria</taxon>
        <taxon>Anthozoa</taxon>
        <taxon>Hexacorallia</taxon>
        <taxon>Scleractinia</taxon>
        <taxon>Astrocoeniina</taxon>
        <taxon>Acroporidae</taxon>
        <taxon>Acropora</taxon>
    </lineage>
</organism>
<protein>
    <submittedName>
        <fullName evidence="2">Uncharacterized protein</fullName>
    </submittedName>
</protein>
<name>A0AAD9VE57_ACRCE</name>
<gene>
    <name evidence="2" type="ORF">P5673_003718</name>
</gene>